<name>A0A7X6I9A4_9BACT</name>
<evidence type="ECO:0000313" key="2">
    <source>
        <dbReference type="EMBL" id="NKE69201.1"/>
    </source>
</evidence>
<gene>
    <name evidence="2" type="ORF">MNODULE_00340</name>
</gene>
<proteinExistence type="predicted"/>
<reference evidence="2 3" key="1">
    <citation type="journal article" date="2020" name="Nature">
        <title>Bacterial chemolithoautotrophy via manganese oxidation.</title>
        <authorList>
            <person name="Yu H."/>
            <person name="Leadbetter J.R."/>
        </authorList>
    </citation>
    <scope>NUCLEOTIDE SEQUENCE [LARGE SCALE GENOMIC DNA]</scope>
    <source>
        <strain evidence="2 3">Mn-1</strain>
    </source>
</reference>
<evidence type="ECO:0000313" key="3">
    <source>
        <dbReference type="Proteomes" id="UP000534783"/>
    </source>
</evidence>
<dbReference type="AlphaFoldDB" id="A0A7X6I9A4"/>
<evidence type="ECO:0008006" key="4">
    <source>
        <dbReference type="Google" id="ProtNLM"/>
    </source>
</evidence>
<accession>A0A7X6I9A4</accession>
<protein>
    <recommendedName>
        <fullName evidence="4">Secreted protein</fullName>
    </recommendedName>
</protein>
<feature type="chain" id="PRO_5030954119" description="Secreted protein" evidence="1">
    <location>
        <begin position="27"/>
        <end position="115"/>
    </location>
</feature>
<evidence type="ECO:0000256" key="1">
    <source>
        <dbReference type="SAM" id="SignalP"/>
    </source>
</evidence>
<dbReference type="EMBL" id="VTOW01000001">
    <property type="protein sequence ID" value="NKE69201.1"/>
    <property type="molecule type" value="Genomic_DNA"/>
</dbReference>
<organism evidence="2 3">
    <name type="scientific">Candidatus Manganitrophus noduliformans</name>
    <dbReference type="NCBI Taxonomy" id="2606439"/>
    <lineage>
        <taxon>Bacteria</taxon>
        <taxon>Pseudomonadati</taxon>
        <taxon>Nitrospirota</taxon>
        <taxon>Nitrospiria</taxon>
        <taxon>Candidatus Troglogloeales</taxon>
        <taxon>Candidatus Manganitrophaceae</taxon>
        <taxon>Candidatus Manganitrophus</taxon>
    </lineage>
</organism>
<keyword evidence="1" id="KW-0732">Signal</keyword>
<sequence length="115" mass="12442">MKSRKIGYLISVIFLFLMVFSVPAHPATEGEKQEALGRAIQEAALLSQHRSTGAGFAQERLGQAIQEAASTGRTAEEGALQEALGRQIQDAAVLRYAQGQTQERIGDTLLQMARS</sequence>
<feature type="signal peptide" evidence="1">
    <location>
        <begin position="1"/>
        <end position="26"/>
    </location>
</feature>
<dbReference type="RefSeq" id="WP_168057519.1">
    <property type="nucleotide sequence ID" value="NZ_VTOW01000001.1"/>
</dbReference>
<comment type="caution">
    <text evidence="2">The sequence shown here is derived from an EMBL/GenBank/DDBJ whole genome shotgun (WGS) entry which is preliminary data.</text>
</comment>
<dbReference type="Proteomes" id="UP000534783">
    <property type="component" value="Unassembled WGS sequence"/>
</dbReference>
<keyword evidence="3" id="KW-1185">Reference proteome</keyword>